<name>A0A379T3L4_SALER</name>
<evidence type="ECO:0000313" key="2">
    <source>
        <dbReference type="Proteomes" id="UP000254741"/>
    </source>
</evidence>
<evidence type="ECO:0000313" key="1">
    <source>
        <dbReference type="EMBL" id="SUG44921.1"/>
    </source>
</evidence>
<dbReference type="EMBL" id="UGXG01000001">
    <property type="protein sequence ID" value="SUG44921.1"/>
    <property type="molecule type" value="Genomic_DNA"/>
</dbReference>
<sequence>MSTTTTTPAVYVGTYHKYNCGSIFGKWFDLTEFDGREDFYEACQALHADEWDAEFMFQDWEGIPSQFVSESSIDWDFIAAYKRAEEESREARFYRLGGVYRRV</sequence>
<dbReference type="AlphaFoldDB" id="A0A379T3L4"/>
<dbReference type="InterPro" id="IPR041895">
    <property type="entry name" value="ArdA_dom1"/>
</dbReference>
<dbReference type="Pfam" id="PF07275">
    <property type="entry name" value="ArdA"/>
    <property type="match status" value="1"/>
</dbReference>
<dbReference type="Gene3D" id="3.10.20.480">
    <property type="entry name" value="Antirestriction protein ArdA, domain 1"/>
    <property type="match status" value="1"/>
</dbReference>
<organism evidence="1 2">
    <name type="scientific">Salmonella enterica subsp. arizonae</name>
    <dbReference type="NCBI Taxonomy" id="59203"/>
    <lineage>
        <taxon>Bacteria</taxon>
        <taxon>Pseudomonadati</taxon>
        <taxon>Pseudomonadota</taxon>
        <taxon>Gammaproteobacteria</taxon>
        <taxon>Enterobacterales</taxon>
        <taxon>Enterobacteriaceae</taxon>
        <taxon>Salmonella</taxon>
    </lineage>
</organism>
<dbReference type="InterPro" id="IPR009899">
    <property type="entry name" value="ArdA"/>
</dbReference>
<proteinExistence type="predicted"/>
<reference evidence="1 2" key="1">
    <citation type="submission" date="2018-06" db="EMBL/GenBank/DDBJ databases">
        <authorList>
            <consortium name="Pathogen Informatics"/>
            <person name="Doyle S."/>
        </authorList>
    </citation>
    <scope>NUCLEOTIDE SEQUENCE [LARGE SCALE GENOMIC DNA]</scope>
    <source>
        <strain evidence="1 2">NCTC8297</strain>
    </source>
</reference>
<dbReference type="Proteomes" id="UP000254741">
    <property type="component" value="Unassembled WGS sequence"/>
</dbReference>
<gene>
    <name evidence="1" type="ORF">NCTC8297_00077</name>
</gene>
<protein>
    <submittedName>
        <fullName evidence="1">Antirestriction protein ArdA</fullName>
    </submittedName>
</protein>
<accession>A0A379T3L4</accession>